<dbReference type="RefSeq" id="WP_369059530.1">
    <property type="nucleotide sequence ID" value="NZ_CP158375.1"/>
</dbReference>
<gene>
    <name evidence="2" type="ORF">ABOZ73_18290</name>
</gene>
<organism evidence="2">
    <name type="scientific">Caulobacter sp. 73W</name>
    <dbReference type="NCBI Taxonomy" id="3161137"/>
    <lineage>
        <taxon>Bacteria</taxon>
        <taxon>Pseudomonadati</taxon>
        <taxon>Pseudomonadota</taxon>
        <taxon>Alphaproteobacteria</taxon>
        <taxon>Caulobacterales</taxon>
        <taxon>Caulobacteraceae</taxon>
        <taxon>Caulobacter</taxon>
    </lineage>
</organism>
<keyword evidence="1" id="KW-0472">Membrane</keyword>
<reference evidence="2" key="1">
    <citation type="submission" date="2024-06" db="EMBL/GenBank/DDBJ databases">
        <title>Caulobacter inopinatus, sp. nov.</title>
        <authorList>
            <person name="Donachie S.P."/>
        </authorList>
    </citation>
    <scope>NUCLEOTIDE SEQUENCE</scope>
    <source>
        <strain evidence="2">73W</strain>
    </source>
</reference>
<evidence type="ECO:0000256" key="1">
    <source>
        <dbReference type="SAM" id="Phobius"/>
    </source>
</evidence>
<evidence type="ECO:0000313" key="2">
    <source>
        <dbReference type="EMBL" id="XDO96690.1"/>
    </source>
</evidence>
<sequence>MTDPISATPEPVAAAHASDVDRNLALVVYALLFSSIFFAGIPALIAVVIAYAQRDQATPQIVSHYNFQIRIFWIALILSVIAALCGTFGLIAGIGDIFQYAVRGDWSAWDVVEFEFNEIRFDPAMISLMIAAVVFTVIATIWLLCAPAFGFIRLLGQRAIGQR</sequence>
<feature type="transmembrane region" description="Helical" evidence="1">
    <location>
        <begin position="124"/>
        <end position="155"/>
    </location>
</feature>
<keyword evidence="1" id="KW-1133">Transmembrane helix</keyword>
<keyword evidence="1" id="KW-0812">Transmembrane</keyword>
<proteinExistence type="predicted"/>
<protein>
    <recommendedName>
        <fullName evidence="3">DUF4870 domain-containing protein</fullName>
    </recommendedName>
</protein>
<accession>A0AB39KSV3</accession>
<name>A0AB39KSV3_9CAUL</name>
<dbReference type="EMBL" id="CP158375">
    <property type="protein sequence ID" value="XDO96690.1"/>
    <property type="molecule type" value="Genomic_DNA"/>
</dbReference>
<dbReference type="AlphaFoldDB" id="A0AB39KSV3"/>
<feature type="transmembrane region" description="Helical" evidence="1">
    <location>
        <begin position="71"/>
        <end position="94"/>
    </location>
</feature>
<feature type="transmembrane region" description="Helical" evidence="1">
    <location>
        <begin position="26"/>
        <end position="51"/>
    </location>
</feature>
<evidence type="ECO:0008006" key="3">
    <source>
        <dbReference type="Google" id="ProtNLM"/>
    </source>
</evidence>